<dbReference type="PANTHER" id="PTHR34300:SF2">
    <property type="entry name" value="QUEUOSINE PRECURSOR TRANSPORTER-RELATED"/>
    <property type="match status" value="1"/>
</dbReference>
<dbReference type="NCBIfam" id="TIGR00697">
    <property type="entry name" value="queuosine precursor transporter"/>
    <property type="match status" value="1"/>
</dbReference>
<feature type="transmembrane region" description="Helical" evidence="1">
    <location>
        <begin position="178"/>
        <end position="200"/>
    </location>
</feature>
<dbReference type="AlphaFoldDB" id="A0A0G0JYW3"/>
<keyword evidence="1" id="KW-0472">Membrane</keyword>
<keyword evidence="1" id="KW-1003">Cell membrane</keyword>
<evidence type="ECO:0000256" key="1">
    <source>
        <dbReference type="HAMAP-Rule" id="MF_02088"/>
    </source>
</evidence>
<evidence type="ECO:0000313" key="2">
    <source>
        <dbReference type="EMBL" id="KKQ71697.1"/>
    </source>
</evidence>
<accession>A0A0G0JYW3</accession>
<dbReference type="EMBL" id="LBUT01000001">
    <property type="protein sequence ID" value="KKQ71697.1"/>
    <property type="molecule type" value="Genomic_DNA"/>
</dbReference>
<reference evidence="2 3" key="1">
    <citation type="journal article" date="2015" name="Nature">
        <title>rRNA introns, odd ribosomes, and small enigmatic genomes across a large radiation of phyla.</title>
        <authorList>
            <person name="Brown C.T."/>
            <person name="Hug L.A."/>
            <person name="Thomas B.C."/>
            <person name="Sharon I."/>
            <person name="Castelle C.J."/>
            <person name="Singh A."/>
            <person name="Wilkins M.J."/>
            <person name="Williams K.H."/>
            <person name="Banfield J.F."/>
        </authorList>
    </citation>
    <scope>NUCLEOTIDE SEQUENCE [LARGE SCALE GENOMIC DNA]</scope>
</reference>
<sequence length="233" mass="26424">MNIFLIIIWIIGITSFTLTGSIYARKYNKPDLLIGLYVTFILVAQILAAKVSAFNLGFTTFYGPSGVLVFSITYLLTDIVNEKFGRRETHKMIFIAFVSQVAMLFFLWLGTSFPPAPFWTIQSTWNQIFGIVPRITFASWISFLISENTDAVIYEYFKKITKGKHLWTRNAFSSIPSLLLDSLIFIPLAFGGVMPLLPLIVGQTVLKWIVGLINIPFMYLNKAILGKEVKNEK</sequence>
<feature type="transmembrane region" description="Helical" evidence="1">
    <location>
        <begin position="92"/>
        <end position="111"/>
    </location>
</feature>
<feature type="transmembrane region" description="Helical" evidence="1">
    <location>
        <begin position="31"/>
        <end position="49"/>
    </location>
</feature>
<dbReference type="GO" id="GO:0005886">
    <property type="term" value="C:plasma membrane"/>
    <property type="evidence" value="ECO:0007669"/>
    <property type="project" value="UniProtKB-SubCell"/>
</dbReference>
<feature type="transmembrane region" description="Helical" evidence="1">
    <location>
        <begin position="131"/>
        <end position="157"/>
    </location>
</feature>
<comment type="caution">
    <text evidence="2">The sequence shown here is derived from an EMBL/GenBank/DDBJ whole genome shotgun (WGS) entry which is preliminary data.</text>
</comment>
<comment type="subcellular location">
    <subcellularLocation>
        <location evidence="1">Cell membrane</location>
        <topology evidence="1">Multi-pass membrane protein</topology>
    </subcellularLocation>
</comment>
<dbReference type="Proteomes" id="UP000034406">
    <property type="component" value="Unassembled WGS sequence"/>
</dbReference>
<organism evidence="2 3">
    <name type="scientific">Candidatus Shapirobacteria bacterium GW2011_GWE2_38_30</name>
    <dbReference type="NCBI Taxonomy" id="1618490"/>
    <lineage>
        <taxon>Bacteria</taxon>
        <taxon>Candidatus Shapironibacteriota</taxon>
    </lineage>
</organism>
<keyword evidence="1" id="KW-0812">Transmembrane</keyword>
<dbReference type="GO" id="GO:0022857">
    <property type="term" value="F:transmembrane transporter activity"/>
    <property type="evidence" value="ECO:0007669"/>
    <property type="project" value="UniProtKB-UniRule"/>
</dbReference>
<name>A0A0G0JYW3_9BACT</name>
<keyword evidence="1" id="KW-0813">Transport</keyword>
<dbReference type="HAMAP" id="MF_02088">
    <property type="entry name" value="Q_prec_transport"/>
    <property type="match status" value="1"/>
</dbReference>
<gene>
    <name evidence="2" type="ORF">US90_C0001G0027</name>
</gene>
<evidence type="ECO:0000313" key="3">
    <source>
        <dbReference type="Proteomes" id="UP000034406"/>
    </source>
</evidence>
<dbReference type="InterPro" id="IPR003744">
    <property type="entry name" value="YhhQ"/>
</dbReference>
<dbReference type="Pfam" id="PF02592">
    <property type="entry name" value="Vut_1"/>
    <property type="match status" value="1"/>
</dbReference>
<protein>
    <recommendedName>
        <fullName evidence="1">Probable queuosine precursor transporter</fullName>
        <shortName evidence="1">Q precursor transporter</shortName>
    </recommendedName>
</protein>
<feature type="transmembrane region" description="Helical" evidence="1">
    <location>
        <begin position="61"/>
        <end position="80"/>
    </location>
</feature>
<proteinExistence type="inferred from homology"/>
<keyword evidence="1" id="KW-1133">Transmembrane helix</keyword>
<comment type="function">
    <text evidence="1">Involved in the import of queuosine (Q) precursors, required for Q precursor salvage.</text>
</comment>
<comment type="similarity">
    <text evidence="1">Belongs to the vitamin uptake transporter (VUT/ECF) (TC 2.A.88) family. Q precursor transporter subfamily.</text>
</comment>
<dbReference type="STRING" id="1618490.US90_C0001G0027"/>
<feature type="transmembrane region" description="Helical" evidence="1">
    <location>
        <begin position="6"/>
        <end position="24"/>
    </location>
</feature>
<feature type="transmembrane region" description="Helical" evidence="1">
    <location>
        <begin position="206"/>
        <end position="225"/>
    </location>
</feature>
<dbReference type="PANTHER" id="PTHR34300">
    <property type="entry name" value="QUEUOSINE PRECURSOR TRANSPORTER-RELATED"/>
    <property type="match status" value="1"/>
</dbReference>